<dbReference type="GeneID" id="58089666"/>
<dbReference type="Proteomes" id="UP000070063">
    <property type="component" value="Unassembled WGS sequence"/>
</dbReference>
<evidence type="ECO:0000313" key="2">
    <source>
        <dbReference type="EMBL" id="KXA36949.1"/>
    </source>
</evidence>
<reference evidence="3 5" key="2">
    <citation type="journal article" date="2019" name="Sci. Transl. Med.">
        <title>Quorum sensing between bacterial species on the skin protects against epidermal injury in atopic dermatitis.</title>
        <authorList>
            <person name="Williams M.R."/>
        </authorList>
    </citation>
    <scope>NUCLEOTIDE SEQUENCE [LARGE SCALE GENOMIC DNA]</scope>
    <source>
        <strain evidence="3 5">E7</strain>
    </source>
</reference>
<evidence type="ECO:0000313" key="4">
    <source>
        <dbReference type="Proteomes" id="UP000070063"/>
    </source>
</evidence>
<evidence type="ECO:0000313" key="3">
    <source>
        <dbReference type="EMBL" id="TBW70620.1"/>
    </source>
</evidence>
<dbReference type="RefSeq" id="WP_002459018.1">
    <property type="nucleotide sequence ID" value="NZ_AP021848.1"/>
</dbReference>
<feature type="transmembrane region" description="Helical" evidence="1">
    <location>
        <begin position="9"/>
        <end position="28"/>
    </location>
</feature>
<accession>A0A133Q251</accession>
<keyword evidence="1" id="KW-0812">Transmembrane</keyword>
<evidence type="ECO:0000256" key="1">
    <source>
        <dbReference type="SAM" id="Phobius"/>
    </source>
</evidence>
<reference evidence="2 4" key="1">
    <citation type="submission" date="2016-01" db="EMBL/GenBank/DDBJ databases">
        <authorList>
            <person name="Mitreva M."/>
            <person name="Pepin K.H."/>
            <person name="Mihindukulasuriya K.A."/>
            <person name="Fulton R."/>
            <person name="Fronick C."/>
            <person name="O'Laughlin M."/>
            <person name="Miner T."/>
            <person name="Herter B."/>
            <person name="Rosa B.A."/>
            <person name="Cordes M."/>
            <person name="Tomlinson C."/>
            <person name="Wollam A."/>
            <person name="Palsikar V.B."/>
            <person name="Mardis E.R."/>
            <person name="Wilson R.K."/>
        </authorList>
    </citation>
    <scope>NUCLEOTIDE SEQUENCE [LARGE SCALE GENOMIC DNA]</scope>
    <source>
        <strain evidence="2 4">MJR7738</strain>
    </source>
</reference>
<dbReference type="Proteomes" id="UP000293637">
    <property type="component" value="Unassembled WGS sequence"/>
</dbReference>
<dbReference type="EMBL" id="LRQI01000079">
    <property type="protein sequence ID" value="KXA36949.1"/>
    <property type="molecule type" value="Genomic_DNA"/>
</dbReference>
<gene>
    <name evidence="3" type="ORF">EQ812_11195</name>
    <name evidence="2" type="ORF">HMPREF3225_01902</name>
</gene>
<dbReference type="AlphaFoldDB" id="A0A133Q251"/>
<proteinExistence type="predicted"/>
<dbReference type="STRING" id="28035.B6N84_06615"/>
<keyword evidence="1" id="KW-1133">Transmembrane helix</keyword>
<evidence type="ECO:0000313" key="5">
    <source>
        <dbReference type="Proteomes" id="UP000293637"/>
    </source>
</evidence>
<name>A0A133Q251_STALU</name>
<organism evidence="3 5">
    <name type="scientific">Staphylococcus lugdunensis</name>
    <dbReference type="NCBI Taxonomy" id="28035"/>
    <lineage>
        <taxon>Bacteria</taxon>
        <taxon>Bacillati</taxon>
        <taxon>Bacillota</taxon>
        <taxon>Bacilli</taxon>
        <taxon>Bacillales</taxon>
        <taxon>Staphylococcaceae</taxon>
        <taxon>Staphylococcus</taxon>
    </lineage>
</organism>
<comment type="caution">
    <text evidence="3">The sequence shown here is derived from an EMBL/GenBank/DDBJ whole genome shotgun (WGS) entry which is preliminary data.</text>
</comment>
<protein>
    <submittedName>
        <fullName evidence="3">Uncharacterized protein</fullName>
    </submittedName>
</protein>
<keyword evidence="1" id="KW-0472">Membrane</keyword>
<dbReference type="eggNOG" id="ENOG50305GU">
    <property type="taxonomic scope" value="Bacteria"/>
</dbReference>
<sequence length="97" mass="11208">MKKYRLQGVLLIDSLFGLLIVVLIYTTIISSFQQLNNNYQEELYHLDNLNVMLNAVKHYKFQELAKGVTVDEYYIHLNSSSICGLNAQTHIKTCIKI</sequence>
<dbReference type="EMBL" id="SCHB01000009">
    <property type="protein sequence ID" value="TBW70620.1"/>
    <property type="molecule type" value="Genomic_DNA"/>
</dbReference>